<keyword evidence="3" id="KW-1185">Reference proteome</keyword>
<sequence>MMKNLYPIVVLICALSLMSFTSIESNDIKEKVNIINYSTLDFNKIGGIETLDFATATCSEIRGGIKYTTTVGCFLCGEERAADRCERVLSRRLDELDPWVQ</sequence>
<dbReference type="Proteomes" id="UP000198963">
    <property type="component" value="Chromosome I"/>
</dbReference>
<feature type="signal peptide" evidence="1">
    <location>
        <begin position="1"/>
        <end position="25"/>
    </location>
</feature>
<name>A0A1H1SII8_9FLAO</name>
<evidence type="ECO:0008006" key="4">
    <source>
        <dbReference type="Google" id="ProtNLM"/>
    </source>
</evidence>
<organism evidence="2 3">
    <name type="scientific">Winogradskyella sediminis</name>
    <dbReference type="NCBI Taxonomy" id="1382466"/>
    <lineage>
        <taxon>Bacteria</taxon>
        <taxon>Pseudomonadati</taxon>
        <taxon>Bacteroidota</taxon>
        <taxon>Flavobacteriia</taxon>
        <taxon>Flavobacteriales</taxon>
        <taxon>Flavobacteriaceae</taxon>
        <taxon>Winogradskyella</taxon>
    </lineage>
</organism>
<accession>A0A1H1SII8</accession>
<reference evidence="2 3" key="1">
    <citation type="submission" date="2016-10" db="EMBL/GenBank/DDBJ databases">
        <authorList>
            <person name="Varghese N."/>
            <person name="Submissions S."/>
        </authorList>
    </citation>
    <scope>NUCLEOTIDE SEQUENCE [LARGE SCALE GENOMIC DNA]</scope>
    <source>
        <strain evidence="2 3">RHA_55</strain>
    </source>
</reference>
<protein>
    <recommendedName>
        <fullName evidence="4">NVEALA protein</fullName>
    </recommendedName>
</protein>
<proteinExistence type="predicted"/>
<dbReference type="EMBL" id="LT629774">
    <property type="protein sequence ID" value="SDS47169.1"/>
    <property type="molecule type" value="Genomic_DNA"/>
</dbReference>
<dbReference type="AlphaFoldDB" id="A0A1H1SII8"/>
<keyword evidence="1" id="KW-0732">Signal</keyword>
<evidence type="ECO:0000313" key="3">
    <source>
        <dbReference type="Proteomes" id="UP000198963"/>
    </source>
</evidence>
<dbReference type="RefSeq" id="WP_157724040.1">
    <property type="nucleotide sequence ID" value="NZ_JBLXFM010000001.1"/>
</dbReference>
<evidence type="ECO:0000313" key="2">
    <source>
        <dbReference type="EMBL" id="SDS47169.1"/>
    </source>
</evidence>
<feature type="chain" id="PRO_5009260064" description="NVEALA protein" evidence="1">
    <location>
        <begin position="26"/>
        <end position="101"/>
    </location>
</feature>
<evidence type="ECO:0000256" key="1">
    <source>
        <dbReference type="SAM" id="SignalP"/>
    </source>
</evidence>
<gene>
    <name evidence="2" type="ORF">SAMN04489797_1672</name>
</gene>
<dbReference type="STRING" id="1249933.SAMN04489797_1672"/>